<dbReference type="Pfam" id="PF07859">
    <property type="entry name" value="Abhydrolase_3"/>
    <property type="match status" value="1"/>
</dbReference>
<evidence type="ECO:0000313" key="3">
    <source>
        <dbReference type="EMBL" id="KAJ3259309.1"/>
    </source>
</evidence>
<feature type="domain" description="Alpha/beta hydrolase fold-3" evidence="2">
    <location>
        <begin position="162"/>
        <end position="366"/>
    </location>
</feature>
<keyword evidence="1" id="KW-0378">Hydrolase</keyword>
<reference evidence="3" key="1">
    <citation type="submission" date="2020-05" db="EMBL/GenBank/DDBJ databases">
        <title>Phylogenomic resolution of chytrid fungi.</title>
        <authorList>
            <person name="Stajich J.E."/>
            <person name="Amses K."/>
            <person name="Simmons R."/>
            <person name="Seto K."/>
            <person name="Myers J."/>
            <person name="Bonds A."/>
            <person name="Quandt C.A."/>
            <person name="Barry K."/>
            <person name="Liu P."/>
            <person name="Grigoriev I."/>
            <person name="Longcore J.E."/>
            <person name="James T.Y."/>
        </authorList>
    </citation>
    <scope>NUCLEOTIDE SEQUENCE</scope>
    <source>
        <strain evidence="3">PLAUS21</strain>
    </source>
</reference>
<dbReference type="EMBL" id="JADGKB010000019">
    <property type="protein sequence ID" value="KAJ3259309.1"/>
    <property type="molecule type" value="Genomic_DNA"/>
</dbReference>
<evidence type="ECO:0000259" key="2">
    <source>
        <dbReference type="Pfam" id="PF07859"/>
    </source>
</evidence>
<organism evidence="3 4">
    <name type="scientific">Boothiomyces macroporosus</name>
    <dbReference type="NCBI Taxonomy" id="261099"/>
    <lineage>
        <taxon>Eukaryota</taxon>
        <taxon>Fungi</taxon>
        <taxon>Fungi incertae sedis</taxon>
        <taxon>Chytridiomycota</taxon>
        <taxon>Chytridiomycota incertae sedis</taxon>
        <taxon>Chytridiomycetes</taxon>
        <taxon>Rhizophydiales</taxon>
        <taxon>Terramycetaceae</taxon>
        <taxon>Boothiomyces</taxon>
    </lineage>
</organism>
<protein>
    <recommendedName>
        <fullName evidence="2">Alpha/beta hydrolase fold-3 domain-containing protein</fullName>
    </recommendedName>
</protein>
<dbReference type="InterPro" id="IPR050300">
    <property type="entry name" value="GDXG_lipolytic_enzyme"/>
</dbReference>
<proteinExistence type="predicted"/>
<dbReference type="GO" id="GO:0016787">
    <property type="term" value="F:hydrolase activity"/>
    <property type="evidence" value="ECO:0007669"/>
    <property type="project" value="UniProtKB-KW"/>
</dbReference>
<comment type="caution">
    <text evidence="3">The sequence shown here is derived from an EMBL/GenBank/DDBJ whole genome shotgun (WGS) entry which is preliminary data.</text>
</comment>
<sequence>MAKIEQAFDYSSIPYHKRYDYEYKPPTPLKRAGMVSALFIPPIVKSSARYFTLGPKLKDWTLGYHVALLHVMGKMDNVKEIQTSTARPSALPKDAFYVEEYFSRSSNVVEFLKQRAPGEWPDVADEIQEKVYGEWIYRQEDTDPEMYPFIHKQRKPFDKVLLLIHGGAFVLGSAPMYRRNAYDYTQNTDAAAFTISYRLAPQNPYPCPLIDCVSAYIHLLEKFDASKIILMGDSAGGSLVLSTILVLRDMGIKVPAGAVCLSPWVDLTHSFPSFQANHGIDYLPDMPKDPRLLDRKHFYAANEFLDLPYVSPIWATDFSNFPPFLIQVGTAEKLHDEVVAFAKKVSKDSGNKVVLETYESHVHTFQILKFAQGAKAAISRIAKWIMDSPKTSEYKLYDFNGSYLKDGSHNI</sequence>
<dbReference type="PANTHER" id="PTHR48081:SF19">
    <property type="entry name" value="AB HYDROLASE SUPERFAMILY PROTEIN C4A8.06C"/>
    <property type="match status" value="1"/>
</dbReference>
<dbReference type="AlphaFoldDB" id="A0AAD5UM93"/>
<dbReference type="PANTHER" id="PTHR48081">
    <property type="entry name" value="AB HYDROLASE SUPERFAMILY PROTEIN C4A8.06C"/>
    <property type="match status" value="1"/>
</dbReference>
<evidence type="ECO:0000256" key="1">
    <source>
        <dbReference type="ARBA" id="ARBA00022801"/>
    </source>
</evidence>
<name>A0AAD5UM93_9FUNG</name>
<dbReference type="InterPro" id="IPR029058">
    <property type="entry name" value="AB_hydrolase_fold"/>
</dbReference>
<dbReference type="Gene3D" id="3.40.50.1820">
    <property type="entry name" value="alpha/beta hydrolase"/>
    <property type="match status" value="1"/>
</dbReference>
<accession>A0AAD5UM93</accession>
<keyword evidence="4" id="KW-1185">Reference proteome</keyword>
<dbReference type="SUPFAM" id="SSF53474">
    <property type="entry name" value="alpha/beta-Hydrolases"/>
    <property type="match status" value="1"/>
</dbReference>
<dbReference type="InterPro" id="IPR013094">
    <property type="entry name" value="AB_hydrolase_3"/>
</dbReference>
<gene>
    <name evidence="3" type="ORF">HK103_002507</name>
</gene>
<dbReference type="Proteomes" id="UP001210925">
    <property type="component" value="Unassembled WGS sequence"/>
</dbReference>
<evidence type="ECO:0000313" key="4">
    <source>
        <dbReference type="Proteomes" id="UP001210925"/>
    </source>
</evidence>